<keyword evidence="9" id="KW-1185">Reference proteome</keyword>
<feature type="compositionally biased region" description="Basic and acidic residues" evidence="6">
    <location>
        <begin position="998"/>
        <end position="1015"/>
    </location>
</feature>
<feature type="compositionally biased region" description="Gly residues" evidence="6">
    <location>
        <begin position="942"/>
        <end position="951"/>
    </location>
</feature>
<evidence type="ECO:0000256" key="1">
    <source>
        <dbReference type="ARBA" id="ARBA00004123"/>
    </source>
</evidence>
<dbReference type="GO" id="GO:0005634">
    <property type="term" value="C:nucleus"/>
    <property type="evidence" value="ECO:0007669"/>
    <property type="project" value="UniProtKB-SubCell"/>
</dbReference>
<feature type="region of interest" description="Disordered" evidence="6">
    <location>
        <begin position="1614"/>
        <end position="1639"/>
    </location>
</feature>
<feature type="compositionally biased region" description="Basic and acidic residues" evidence="6">
    <location>
        <begin position="1196"/>
        <end position="1207"/>
    </location>
</feature>
<feature type="compositionally biased region" description="Basic and acidic residues" evidence="6">
    <location>
        <begin position="1614"/>
        <end position="1630"/>
    </location>
</feature>
<dbReference type="InterPro" id="IPR039462">
    <property type="entry name" value="Nup159/Nup146_N"/>
</dbReference>
<evidence type="ECO:0000256" key="4">
    <source>
        <dbReference type="ARBA" id="ARBA00023242"/>
    </source>
</evidence>
<feature type="region of interest" description="Disordered" evidence="6">
    <location>
        <begin position="521"/>
        <end position="604"/>
    </location>
</feature>
<feature type="region of interest" description="Disordered" evidence="6">
    <location>
        <begin position="744"/>
        <end position="787"/>
    </location>
</feature>
<feature type="compositionally biased region" description="Polar residues" evidence="6">
    <location>
        <begin position="802"/>
        <end position="814"/>
    </location>
</feature>
<evidence type="ECO:0000256" key="2">
    <source>
        <dbReference type="ARBA" id="ARBA00022448"/>
    </source>
</evidence>
<name>A0AAD7FYS8_9AGAR</name>
<evidence type="ECO:0000256" key="5">
    <source>
        <dbReference type="SAM" id="Coils"/>
    </source>
</evidence>
<evidence type="ECO:0000259" key="7">
    <source>
        <dbReference type="Pfam" id="PF16755"/>
    </source>
</evidence>
<feature type="region of interest" description="Disordered" evidence="6">
    <location>
        <begin position="890"/>
        <end position="1404"/>
    </location>
</feature>
<feature type="region of interest" description="Disordered" evidence="6">
    <location>
        <begin position="1720"/>
        <end position="1814"/>
    </location>
</feature>
<feature type="compositionally biased region" description="Polar residues" evidence="6">
    <location>
        <begin position="1792"/>
        <end position="1806"/>
    </location>
</feature>
<feature type="compositionally biased region" description="Acidic residues" evidence="6">
    <location>
        <begin position="1037"/>
        <end position="1057"/>
    </location>
</feature>
<feature type="compositionally biased region" description="Polar residues" evidence="6">
    <location>
        <begin position="558"/>
        <end position="568"/>
    </location>
</feature>
<accession>A0AAD7FYS8</accession>
<dbReference type="Gene3D" id="2.130.10.10">
    <property type="entry name" value="YVTN repeat-like/Quinoprotein amine dehydrogenase"/>
    <property type="match status" value="1"/>
</dbReference>
<dbReference type="EMBL" id="JARKIF010000001">
    <property type="protein sequence ID" value="KAJ7650651.1"/>
    <property type="molecule type" value="Genomic_DNA"/>
</dbReference>
<sequence length="1814" mass="186109">MSAFAPLSRPSQSAVKLDTSLNRPQPDGFTYPAFRLLNKQTRVTLSQDPLQPTSVRKVFATANAHGGWFAATTSTGLIISKLGDLRQAFNDKEPFQPQRTLPCTPIVLAFACNDTRLLAGTEQGQILVFDTAQLFASSSAQVEPIQVFQESSSPPVQILPNPSNEPDLAQLVAIVRSDGTVQMLDMQMQSKGAWAGTDFENAPVAASWSPKGKQLAIALRTGDILTFGTTNNATPLKHIPATANSPLVSLQWIGPTFTFRTSYGSNTGDPPHHIVSLDSRSNVAAFVQLTHPFPLPDRQQSSQVLILHRWDQDPNPPSGEEAKALIVVGDLSSTDLEVLGNSGSRWFQQSQENPLSVPLDKNDEDTFLLALDVDLTAETPIMYAYLNDGTVQGWHISHPESKPYAGLSHATQPSPSPGASAFGQPTSPTPSAFGAATTSAFGQPSPSFGQSSAFPQKPAFGQSAFGSSSSGFGSSGTTSAFGQSSFGSASKPASAFGSSATTSAFGSSNSGGFGAFASSPSAFGATSPPPTAPPLTSTPSVSMGEATPSAFGGLSLGGSDTASDNNSKAVGGGIFGSPSPLPLPPNHPANQVTPSPPASFSDPALVKPAGGFGAFGAVTGGAFANPKQPSAFGAGGAFSGGAFSGGGSDATSGTATTSAFGKPSFGSSAFGQTGFGQKPASAFGQTGFSSGASMTPASAPASGGFSGFATGATGFGNTSASGTPSTSSGGFGAFASGTTAFGAAASSNNSATSPTAAPTSAFGAPSSTTQSAFGGGGASAFNRPTTPPVSAFGATSVSAFGSQPLQSSVTSSPDSPRDGGADSPNDSPPPAAPKMTFTTSNPPTTTGAFGNLKSASSGFKLASGFGAFGSAAPTSSPFLNTGSPTKPAVSAFSGFGGTPPATPSAATASPAFGSPSVLGGAKSAFSPASPSPTSTPTPPVSGGFGAFGGSPVGLAASTTPAKSFGDLLKIGDEPKSVFSKPQSATPIKPVSVFSPPPKEAEDGTPKSKEKEDKEAGMSGESSFGTLSQSSSFVDVSGEAEDADGEVDDEDDGEEDHDADSFLSESFESDSEPPDDDDDDDPHSPSPSAVPLPPSRSPSSTPRAEAVPEILVSKSPTPSEDSDSSEGRLSTIREESTTPPGSPEKNQRPPESPPKTPVIAPAPVAPSPFGIGLGRPSTRPTRSSPLANAPVSGDEEEKQKSVQEEKTPKPRPASPKTVFGVLPTKTAESDEEPKSAKPARPKTPPLSALSFGSSAPKMPLAGAPLPSFTKTSPGIPSPSSSTPLTGFFGQSAQPATATSPPLNTPATVPKGFFGQATTSSGTPPPNPATPAFSLPKGLFGQTPPAGASSSSSPTTPVPLPAPQAALPNASTPLPASQRGLFGSQPVSGFPKTPSPLAAPPEASMEEGMQKECALLFTSMTRELEDFRLLAQAANQRRVELTKSAGGSKRSADLSDKAKWALPDALQFGKTMRVYERDLEDLKEDRLQRQKLIRELQSNLLKAGTRREEIGRFLKAQHDNDFAKMLKSRTLGPEHLETQTQLRRSIRAMQDRIQKLEAHLQESKKRLSRANSGNPGLRAPTLDTLNRTFRNMDIALDNQTNDVDRLAARIAKIDMKESSRGGRHASTRDARLPDPVSRQRPFDVTPHVAVTTAAALNAERSAHKLKRALLAVRKEPLLNTQAASASPAPLAFKTPQAQGPGFDLGLGSLGPQTPIRAFSVGSFSPGPETPPMAGFDFPEDNFNPSPPPPVRRGAGGSGKTRVSASVPLKRTAGTPATPSPPSFDWGPLPDFQRKTTTTSPENFLSGSWVSEGFGKK</sequence>
<dbReference type="PANTHER" id="PTHR13037:SF24">
    <property type="entry name" value="POLYCOMB PROTEIN PCL-RELATED"/>
    <property type="match status" value="1"/>
</dbReference>
<reference evidence="8" key="1">
    <citation type="submission" date="2023-03" db="EMBL/GenBank/DDBJ databases">
        <title>Massive genome expansion in bonnet fungi (Mycena s.s.) driven by repeated elements and novel gene families across ecological guilds.</title>
        <authorList>
            <consortium name="Lawrence Berkeley National Laboratory"/>
            <person name="Harder C.B."/>
            <person name="Miyauchi S."/>
            <person name="Viragh M."/>
            <person name="Kuo A."/>
            <person name="Thoen E."/>
            <person name="Andreopoulos B."/>
            <person name="Lu D."/>
            <person name="Skrede I."/>
            <person name="Drula E."/>
            <person name="Henrissat B."/>
            <person name="Morin E."/>
            <person name="Kohler A."/>
            <person name="Barry K."/>
            <person name="LaButti K."/>
            <person name="Morin E."/>
            <person name="Salamov A."/>
            <person name="Lipzen A."/>
            <person name="Mereny Z."/>
            <person name="Hegedus B."/>
            <person name="Baldrian P."/>
            <person name="Stursova M."/>
            <person name="Weitz H."/>
            <person name="Taylor A."/>
            <person name="Grigoriev I.V."/>
            <person name="Nagy L.G."/>
            <person name="Martin F."/>
            <person name="Kauserud H."/>
        </authorList>
    </citation>
    <scope>NUCLEOTIDE SEQUENCE</scope>
    <source>
        <strain evidence="8">9284</strain>
    </source>
</reference>
<keyword evidence="3" id="KW-0945">Host-virus interaction</keyword>
<feature type="coiled-coil region" evidence="5">
    <location>
        <begin position="1537"/>
        <end position="1614"/>
    </location>
</feature>
<keyword evidence="5" id="KW-0175">Coiled coil</keyword>
<keyword evidence="4" id="KW-0539">Nucleus</keyword>
<feature type="domain" description="Nucleoporin Nup159/Nup146 N-terminal" evidence="7">
    <location>
        <begin position="53"/>
        <end position="382"/>
    </location>
</feature>
<evidence type="ECO:0000256" key="6">
    <source>
        <dbReference type="SAM" id="MobiDB-lite"/>
    </source>
</evidence>
<protein>
    <recommendedName>
        <fullName evidence="7">Nucleoporin Nup159/Nup146 N-terminal domain-containing protein</fullName>
    </recommendedName>
</protein>
<evidence type="ECO:0000256" key="3">
    <source>
        <dbReference type="ARBA" id="ARBA00022581"/>
    </source>
</evidence>
<feature type="compositionally biased region" description="Pro residues" evidence="6">
    <location>
        <begin position="929"/>
        <end position="939"/>
    </location>
</feature>
<feature type="compositionally biased region" description="Polar residues" evidence="6">
    <location>
        <begin position="1287"/>
        <end position="1305"/>
    </location>
</feature>
<feature type="compositionally biased region" description="Polar residues" evidence="6">
    <location>
        <begin position="9"/>
        <end position="23"/>
    </location>
</feature>
<keyword evidence="2" id="KW-0813">Transport</keyword>
<comment type="caution">
    <text evidence="8">The sequence shown here is derived from an EMBL/GenBank/DDBJ whole genome shotgun (WGS) entry which is preliminary data.</text>
</comment>
<dbReference type="Proteomes" id="UP001221142">
    <property type="component" value="Unassembled WGS sequence"/>
</dbReference>
<feature type="region of interest" description="Disordered" evidence="6">
    <location>
        <begin position="802"/>
        <end position="853"/>
    </location>
</feature>
<feature type="compositionally biased region" description="Low complexity" evidence="6">
    <location>
        <begin position="1341"/>
        <end position="1353"/>
    </location>
</feature>
<feature type="compositionally biased region" description="Low complexity" evidence="6">
    <location>
        <begin position="903"/>
        <end position="928"/>
    </location>
</feature>
<evidence type="ECO:0000313" key="8">
    <source>
        <dbReference type="EMBL" id="KAJ7650651.1"/>
    </source>
</evidence>
<dbReference type="SUPFAM" id="SSF117289">
    <property type="entry name" value="Nucleoporin domain"/>
    <property type="match status" value="1"/>
</dbReference>
<feature type="compositionally biased region" description="Low complexity" evidence="6">
    <location>
        <begin position="836"/>
        <end position="853"/>
    </location>
</feature>
<evidence type="ECO:0000313" key="9">
    <source>
        <dbReference type="Proteomes" id="UP001221142"/>
    </source>
</evidence>
<feature type="compositionally biased region" description="Polar residues" evidence="6">
    <location>
        <begin position="423"/>
        <end position="454"/>
    </location>
</feature>
<organism evidence="8 9">
    <name type="scientific">Roridomyces roridus</name>
    <dbReference type="NCBI Taxonomy" id="1738132"/>
    <lineage>
        <taxon>Eukaryota</taxon>
        <taxon>Fungi</taxon>
        <taxon>Dikarya</taxon>
        <taxon>Basidiomycota</taxon>
        <taxon>Agaricomycotina</taxon>
        <taxon>Agaricomycetes</taxon>
        <taxon>Agaricomycetidae</taxon>
        <taxon>Agaricales</taxon>
        <taxon>Marasmiineae</taxon>
        <taxon>Mycenaceae</taxon>
        <taxon>Roridomyces</taxon>
    </lineage>
</organism>
<feature type="compositionally biased region" description="Pro residues" evidence="6">
    <location>
        <begin position="1083"/>
        <end position="1095"/>
    </location>
</feature>
<dbReference type="PANTHER" id="PTHR13037">
    <property type="entry name" value="FORMIN"/>
    <property type="match status" value="1"/>
</dbReference>
<proteinExistence type="predicted"/>
<dbReference type="Pfam" id="PF16755">
    <property type="entry name" value="Beta-prop_NUP159_NUP214"/>
    <property type="match status" value="1"/>
</dbReference>
<gene>
    <name evidence="8" type="ORF">FB45DRAFT_819946</name>
</gene>
<feature type="region of interest" description="Disordered" evidence="6">
    <location>
        <begin position="403"/>
        <end position="460"/>
    </location>
</feature>
<feature type="compositionally biased region" description="Acidic residues" evidence="6">
    <location>
        <begin position="1066"/>
        <end position="1080"/>
    </location>
</feature>
<feature type="compositionally biased region" description="Low complexity" evidence="6">
    <location>
        <begin position="1018"/>
        <end position="1032"/>
    </location>
</feature>
<feature type="compositionally biased region" description="Low complexity" evidence="6">
    <location>
        <begin position="744"/>
        <end position="772"/>
    </location>
</feature>
<feature type="compositionally biased region" description="Low complexity" evidence="6">
    <location>
        <begin position="1268"/>
        <end position="1284"/>
    </location>
</feature>
<dbReference type="InterPro" id="IPR015943">
    <property type="entry name" value="WD40/YVTN_repeat-like_dom_sf"/>
</dbReference>
<feature type="region of interest" description="Disordered" evidence="6">
    <location>
        <begin position="1"/>
        <end position="23"/>
    </location>
</feature>
<comment type="subcellular location">
    <subcellularLocation>
        <location evidence="1">Nucleus</location>
    </subcellularLocation>
</comment>